<organism evidence="1 2">
    <name type="scientific">Salix purpurea</name>
    <name type="common">Purple osier willow</name>
    <dbReference type="NCBI Taxonomy" id="77065"/>
    <lineage>
        <taxon>Eukaryota</taxon>
        <taxon>Viridiplantae</taxon>
        <taxon>Streptophyta</taxon>
        <taxon>Embryophyta</taxon>
        <taxon>Tracheophyta</taxon>
        <taxon>Spermatophyta</taxon>
        <taxon>Magnoliopsida</taxon>
        <taxon>eudicotyledons</taxon>
        <taxon>Gunneridae</taxon>
        <taxon>Pentapetalae</taxon>
        <taxon>rosids</taxon>
        <taxon>fabids</taxon>
        <taxon>Malpighiales</taxon>
        <taxon>Salicaceae</taxon>
        <taxon>Saliceae</taxon>
        <taxon>Salix</taxon>
    </lineage>
</organism>
<evidence type="ECO:0000313" key="1">
    <source>
        <dbReference type="EMBL" id="KAJ6679832.1"/>
    </source>
</evidence>
<dbReference type="AlphaFoldDB" id="A0A9Q0SJL4"/>
<proteinExistence type="predicted"/>
<comment type="caution">
    <text evidence="1">The sequence shown here is derived from an EMBL/GenBank/DDBJ whole genome shotgun (WGS) entry which is preliminary data.</text>
</comment>
<accession>A0A9Q0SJL4</accession>
<keyword evidence="2" id="KW-1185">Reference proteome</keyword>
<evidence type="ECO:0000313" key="2">
    <source>
        <dbReference type="Proteomes" id="UP001151532"/>
    </source>
</evidence>
<dbReference type="EMBL" id="JAPFFK010000020">
    <property type="protein sequence ID" value="KAJ6679832.1"/>
    <property type="molecule type" value="Genomic_DNA"/>
</dbReference>
<reference evidence="1" key="2">
    <citation type="journal article" date="2023" name="Int. J. Mol. Sci.">
        <title>De Novo Assembly and Annotation of 11 Diverse Shrub Willow (Salix) Genomes Reveals Novel Gene Organization in Sex-Linked Regions.</title>
        <authorList>
            <person name="Hyden B."/>
            <person name="Feng K."/>
            <person name="Yates T.B."/>
            <person name="Jawdy S."/>
            <person name="Cereghino C."/>
            <person name="Smart L.B."/>
            <person name="Muchero W."/>
        </authorList>
    </citation>
    <scope>NUCLEOTIDE SEQUENCE</scope>
    <source>
        <tissue evidence="1">Shoot tip</tissue>
    </source>
</reference>
<name>A0A9Q0SJL4_SALPP</name>
<sequence>MLRKKVTTKDRLSQRLLNTRASDAMTRQLTMDQSSEDTHAGNGRIVFHIGRQTVFVFCWNRRMLRYMFCDADAVRPSGILLAKIKNRSIGDYLHLRVPQSMNSAVDLQLPIGNPISVYAHCTRNTISVSARVSDGRN</sequence>
<protein>
    <submittedName>
        <fullName evidence="1">Uncharacterized protein</fullName>
    </submittedName>
</protein>
<dbReference type="Proteomes" id="UP001151532">
    <property type="component" value="Chromosome 14"/>
</dbReference>
<gene>
    <name evidence="1" type="ORF">OIU79_019548</name>
</gene>
<reference evidence="1" key="1">
    <citation type="submission" date="2022-11" db="EMBL/GenBank/DDBJ databases">
        <authorList>
            <person name="Hyden B.L."/>
            <person name="Feng K."/>
            <person name="Yates T."/>
            <person name="Jawdy S."/>
            <person name="Smart L.B."/>
            <person name="Muchero W."/>
        </authorList>
    </citation>
    <scope>NUCLEOTIDE SEQUENCE</scope>
    <source>
        <tissue evidence="1">Shoot tip</tissue>
    </source>
</reference>